<dbReference type="InterPro" id="IPR006059">
    <property type="entry name" value="SBP"/>
</dbReference>
<dbReference type="InterPro" id="IPR050490">
    <property type="entry name" value="Bact_solute-bd_prot1"/>
</dbReference>
<gene>
    <name evidence="2" type="ORF">E5225_02130</name>
</gene>
<dbReference type="SUPFAM" id="SSF53850">
    <property type="entry name" value="Periplasmic binding protein-like II"/>
    <property type="match status" value="1"/>
</dbReference>
<dbReference type="OrthoDB" id="8317736at2"/>
<proteinExistence type="predicted"/>
<evidence type="ECO:0000313" key="2">
    <source>
        <dbReference type="EMBL" id="QCB92529.1"/>
    </source>
</evidence>
<dbReference type="RefSeq" id="WP_135974511.1">
    <property type="nucleotide sequence ID" value="NZ_CP039291.1"/>
</dbReference>
<accession>A0A4P7SEG8</accession>
<dbReference type="KEGG" id="celz:E5225_02130"/>
<dbReference type="Proteomes" id="UP000296469">
    <property type="component" value="Chromosome"/>
</dbReference>
<dbReference type="PANTHER" id="PTHR43649">
    <property type="entry name" value="ARABINOSE-BINDING PROTEIN-RELATED"/>
    <property type="match status" value="1"/>
</dbReference>
<name>A0A4P7SEG8_9CELL</name>
<keyword evidence="3" id="KW-1185">Reference proteome</keyword>
<sequence>MKVTKTLAVSTALLMGALGLTACSGSSDDAGGSDGGAVELTFWHNSTTGDGKAYWESTAAAFEEANPDVSITVQSIQNEDMDGKLQTALNSGDAPDIFMARGGGKLADVVEAGQVMDLTDVISDETRTAVGDAALSAFTVDGKVYGMPTAVLPGGMYYSKDLFAQAGIDAPPTTFAELDDAVTKLKAAGVSPIALGAKDAWPAAHWYYFFALRACSQETIAGAGDLSFEDPCWTEAGEAFADFAGTEPFNNGFLTTSAQQGAGSSAGLLATHQAAMELMGAWNPGVIAGFTPDEQPLADLGWFPFPAVDGGEGDPTAMMGGVDGYACHVDAPTECADFLNFFMQKEYQEGYAEAFVTLPASKDAQGVVTDPALQEVLAAYNDAAYVSVWMDTLLGQNVGNALNGAVVEMLAGNGDAESIVDAVTAAAAKE</sequence>
<feature type="signal peptide" evidence="1">
    <location>
        <begin position="1"/>
        <end position="22"/>
    </location>
</feature>
<dbReference type="Gene3D" id="3.40.190.10">
    <property type="entry name" value="Periplasmic binding protein-like II"/>
    <property type="match status" value="2"/>
</dbReference>
<evidence type="ECO:0000313" key="3">
    <source>
        <dbReference type="Proteomes" id="UP000296469"/>
    </source>
</evidence>
<feature type="chain" id="PRO_5020750928" evidence="1">
    <location>
        <begin position="23"/>
        <end position="430"/>
    </location>
</feature>
<keyword evidence="1" id="KW-0732">Signal</keyword>
<dbReference type="EMBL" id="CP039291">
    <property type="protein sequence ID" value="QCB92529.1"/>
    <property type="molecule type" value="Genomic_DNA"/>
</dbReference>
<dbReference type="PROSITE" id="PS51257">
    <property type="entry name" value="PROKAR_LIPOPROTEIN"/>
    <property type="match status" value="1"/>
</dbReference>
<dbReference type="Pfam" id="PF01547">
    <property type="entry name" value="SBP_bac_1"/>
    <property type="match status" value="1"/>
</dbReference>
<dbReference type="AlphaFoldDB" id="A0A4P7SEG8"/>
<dbReference type="PANTHER" id="PTHR43649:SF14">
    <property type="entry name" value="BLR3389 PROTEIN"/>
    <property type="match status" value="1"/>
</dbReference>
<protein>
    <submittedName>
        <fullName evidence="2">Extracellular solute-binding protein</fullName>
    </submittedName>
</protein>
<organism evidence="2 3">
    <name type="scientific">Cellulomonas shaoxiangyii</name>
    <dbReference type="NCBI Taxonomy" id="2566013"/>
    <lineage>
        <taxon>Bacteria</taxon>
        <taxon>Bacillati</taxon>
        <taxon>Actinomycetota</taxon>
        <taxon>Actinomycetes</taxon>
        <taxon>Micrococcales</taxon>
        <taxon>Cellulomonadaceae</taxon>
        <taxon>Cellulomonas</taxon>
    </lineage>
</organism>
<reference evidence="2 3" key="1">
    <citation type="submission" date="2019-04" db="EMBL/GenBank/DDBJ databases">
        <title>Isolation and identification of Cellulomonas shaoxiangyii sp. Nov. isolated from feces of the Tibetan antelopes (Pantholops hodgsonii) in the Qinghai-Tibet plateau of China.</title>
        <authorList>
            <person name="Tian Z."/>
        </authorList>
    </citation>
    <scope>NUCLEOTIDE SEQUENCE [LARGE SCALE GENOMIC DNA]</scope>
    <source>
        <strain evidence="2 3">Z28</strain>
    </source>
</reference>
<evidence type="ECO:0000256" key="1">
    <source>
        <dbReference type="SAM" id="SignalP"/>
    </source>
</evidence>